<protein>
    <submittedName>
        <fullName evidence="1">DUF924 domain-containing protein</fullName>
    </submittedName>
</protein>
<dbReference type="Proteomes" id="UP000501568">
    <property type="component" value="Chromosome"/>
</dbReference>
<dbReference type="Gene3D" id="1.20.58.320">
    <property type="entry name" value="TPR-like"/>
    <property type="match status" value="1"/>
</dbReference>
<dbReference type="InterPro" id="IPR010323">
    <property type="entry name" value="DUF924"/>
</dbReference>
<dbReference type="EMBL" id="CP049109">
    <property type="protein sequence ID" value="QIG80265.1"/>
    <property type="molecule type" value="Genomic_DNA"/>
</dbReference>
<accession>A0A6G6Y5S0</accession>
<evidence type="ECO:0000313" key="1">
    <source>
        <dbReference type="EMBL" id="QIG80265.1"/>
    </source>
</evidence>
<dbReference type="SUPFAM" id="SSF48452">
    <property type="entry name" value="TPR-like"/>
    <property type="match status" value="1"/>
</dbReference>
<name>A0A6G6Y5S0_9SPHN</name>
<proteinExistence type="predicted"/>
<evidence type="ECO:0000313" key="2">
    <source>
        <dbReference type="Proteomes" id="UP000501568"/>
    </source>
</evidence>
<organism evidence="1 2">
    <name type="scientific">Stakelama tenebrarum</name>
    <dbReference type="NCBI Taxonomy" id="2711215"/>
    <lineage>
        <taxon>Bacteria</taxon>
        <taxon>Pseudomonadati</taxon>
        <taxon>Pseudomonadota</taxon>
        <taxon>Alphaproteobacteria</taxon>
        <taxon>Sphingomonadales</taxon>
        <taxon>Sphingomonadaceae</taxon>
        <taxon>Stakelama</taxon>
    </lineage>
</organism>
<gene>
    <name evidence="1" type="ORF">G5C33_11085</name>
</gene>
<reference evidence="1 2" key="1">
    <citation type="submission" date="2020-02" db="EMBL/GenBank/DDBJ databases">
        <authorList>
            <person name="Zheng R.K."/>
            <person name="Sun C.M."/>
        </authorList>
    </citation>
    <scope>NUCLEOTIDE SEQUENCE [LARGE SCALE GENOMIC DNA]</scope>
    <source>
        <strain evidence="2">zrk23</strain>
    </source>
</reference>
<dbReference type="InterPro" id="IPR011990">
    <property type="entry name" value="TPR-like_helical_dom_sf"/>
</dbReference>
<dbReference type="AlphaFoldDB" id="A0A6G6Y5S0"/>
<dbReference type="Pfam" id="PF06041">
    <property type="entry name" value="DUF924"/>
    <property type="match status" value="1"/>
</dbReference>
<dbReference type="Gene3D" id="1.25.40.10">
    <property type="entry name" value="Tetratricopeptide repeat domain"/>
    <property type="match status" value="1"/>
</dbReference>
<dbReference type="RefSeq" id="WP_165327270.1">
    <property type="nucleotide sequence ID" value="NZ_CP049109.1"/>
</dbReference>
<dbReference type="KEGG" id="spzr:G5C33_11085"/>
<keyword evidence="2" id="KW-1185">Reference proteome</keyword>
<sequence length="192" mass="21662">MADDLVAADGEVHAKAREILVFWFEWLMPEQHFSKSEALDATISERFGALRDQVLATRAKGWRADRDTLLAAVILLDQFSRNMHRGTADAFAGDGLALELSQLAIAREWDRGMTTAQRQFLYMPFMHAEDAELQRRSIALFESLGDAYVLKFAREHAEVIAQFGRFPSRNAALGRISTAEEQAYLSRPDAGW</sequence>